<dbReference type="InterPro" id="IPR007016">
    <property type="entry name" value="O-antigen_ligase-rel_domated"/>
</dbReference>
<feature type="transmembrane region" description="Helical" evidence="8">
    <location>
        <begin position="96"/>
        <end position="115"/>
    </location>
</feature>
<gene>
    <name evidence="10" type="ORF">CKO42_06710</name>
</gene>
<protein>
    <recommendedName>
        <fullName evidence="9">O-antigen ligase-related domain-containing protein</fullName>
    </recommendedName>
</protein>
<dbReference type="Pfam" id="PF01075">
    <property type="entry name" value="Glyco_transf_9"/>
    <property type="match status" value="2"/>
</dbReference>
<dbReference type="PANTHER" id="PTHR30160">
    <property type="entry name" value="TETRAACYLDISACCHARIDE 4'-KINASE-RELATED"/>
    <property type="match status" value="1"/>
</dbReference>
<feature type="transmembrane region" description="Helical" evidence="8">
    <location>
        <begin position="161"/>
        <end position="181"/>
    </location>
</feature>
<keyword evidence="11" id="KW-1185">Reference proteome</keyword>
<dbReference type="SUPFAM" id="SSF53756">
    <property type="entry name" value="UDP-Glycosyltransferase/glycogen phosphorylase"/>
    <property type="match status" value="2"/>
</dbReference>
<feature type="transmembrane region" description="Helical" evidence="8">
    <location>
        <begin position="522"/>
        <end position="541"/>
    </location>
</feature>
<dbReference type="GO" id="GO:0009244">
    <property type="term" value="P:lipopolysaccharide core region biosynthetic process"/>
    <property type="evidence" value="ECO:0007669"/>
    <property type="project" value="TreeGrafter"/>
</dbReference>
<evidence type="ECO:0000256" key="1">
    <source>
        <dbReference type="ARBA" id="ARBA00004141"/>
    </source>
</evidence>
<feature type="region of interest" description="Disordered" evidence="7">
    <location>
        <begin position="484"/>
        <end position="514"/>
    </location>
</feature>
<dbReference type="CDD" id="cd03789">
    <property type="entry name" value="GT9_LPS_heptosyltransferase"/>
    <property type="match status" value="1"/>
</dbReference>
<evidence type="ECO:0000256" key="4">
    <source>
        <dbReference type="ARBA" id="ARBA00022692"/>
    </source>
</evidence>
<keyword evidence="4 8" id="KW-0812">Transmembrane</keyword>
<evidence type="ECO:0000313" key="11">
    <source>
        <dbReference type="Proteomes" id="UP001138768"/>
    </source>
</evidence>
<dbReference type="PANTHER" id="PTHR30160:SF1">
    <property type="entry name" value="LIPOPOLYSACCHARIDE 1,2-N-ACETYLGLUCOSAMINETRANSFERASE-RELATED"/>
    <property type="match status" value="1"/>
</dbReference>
<comment type="caution">
    <text evidence="10">The sequence shown here is derived from an EMBL/GenBank/DDBJ whole genome shotgun (WGS) entry which is preliminary data.</text>
</comment>
<feature type="transmembrane region" description="Helical" evidence="8">
    <location>
        <begin position="220"/>
        <end position="237"/>
    </location>
</feature>
<dbReference type="GO" id="GO:0005829">
    <property type="term" value="C:cytosol"/>
    <property type="evidence" value="ECO:0007669"/>
    <property type="project" value="TreeGrafter"/>
</dbReference>
<feature type="transmembrane region" description="Helical" evidence="8">
    <location>
        <begin position="193"/>
        <end position="214"/>
    </location>
</feature>
<reference evidence="10 11" key="1">
    <citation type="journal article" date="2020" name="Microorganisms">
        <title>Osmotic Adaptation and Compatible Solute Biosynthesis of Phototrophic Bacteria as Revealed from Genome Analyses.</title>
        <authorList>
            <person name="Imhoff J.F."/>
            <person name="Rahn T."/>
            <person name="Kunzel S."/>
            <person name="Keller A."/>
            <person name="Neulinger S.C."/>
        </authorList>
    </citation>
    <scope>NUCLEOTIDE SEQUENCE [LARGE SCALE GENOMIC DNA]</scope>
    <source>
        <strain evidence="10 11">DSM 25653</strain>
    </source>
</reference>
<evidence type="ECO:0000259" key="9">
    <source>
        <dbReference type="Pfam" id="PF04932"/>
    </source>
</evidence>
<feature type="transmembrane region" description="Helical" evidence="8">
    <location>
        <begin position="122"/>
        <end position="141"/>
    </location>
</feature>
<keyword evidence="2" id="KW-0328">Glycosyltransferase</keyword>
<evidence type="ECO:0000256" key="6">
    <source>
        <dbReference type="ARBA" id="ARBA00023136"/>
    </source>
</evidence>
<organism evidence="10 11">
    <name type="scientific">Lamprobacter modestohalophilus</name>
    <dbReference type="NCBI Taxonomy" id="1064514"/>
    <lineage>
        <taxon>Bacteria</taxon>
        <taxon>Pseudomonadati</taxon>
        <taxon>Pseudomonadota</taxon>
        <taxon>Gammaproteobacteria</taxon>
        <taxon>Chromatiales</taxon>
        <taxon>Chromatiaceae</taxon>
        <taxon>Lamprobacter</taxon>
    </lineage>
</organism>
<keyword evidence="5 8" id="KW-1133">Transmembrane helix</keyword>
<dbReference type="GO" id="GO:0008713">
    <property type="term" value="F:ADP-heptose-lipopolysaccharide heptosyltransferase activity"/>
    <property type="evidence" value="ECO:0007669"/>
    <property type="project" value="TreeGrafter"/>
</dbReference>
<evidence type="ECO:0000256" key="2">
    <source>
        <dbReference type="ARBA" id="ARBA00022676"/>
    </source>
</evidence>
<dbReference type="Pfam" id="PF04932">
    <property type="entry name" value="Wzy_C"/>
    <property type="match status" value="1"/>
</dbReference>
<dbReference type="GO" id="GO:0016020">
    <property type="term" value="C:membrane"/>
    <property type="evidence" value="ECO:0007669"/>
    <property type="project" value="UniProtKB-SubCell"/>
</dbReference>
<feature type="transmembrane region" description="Helical" evidence="8">
    <location>
        <begin position="394"/>
        <end position="418"/>
    </location>
</feature>
<evidence type="ECO:0000256" key="5">
    <source>
        <dbReference type="ARBA" id="ARBA00022989"/>
    </source>
</evidence>
<feature type="compositionally biased region" description="Basic and acidic residues" evidence="7">
    <location>
        <begin position="778"/>
        <end position="790"/>
    </location>
</feature>
<dbReference type="EMBL" id="NRRY01000007">
    <property type="protein sequence ID" value="MBK1618140.1"/>
    <property type="molecule type" value="Genomic_DNA"/>
</dbReference>
<proteinExistence type="predicted"/>
<dbReference type="InterPro" id="IPR051199">
    <property type="entry name" value="LPS_LOS_Heptosyltrfase"/>
</dbReference>
<feature type="domain" description="O-antigen ligase-related" evidence="9">
    <location>
        <begin position="204"/>
        <end position="322"/>
    </location>
</feature>
<dbReference type="AlphaFoldDB" id="A0A9X0W7C0"/>
<accession>A0A9X0W7C0</accession>
<comment type="subcellular location">
    <subcellularLocation>
        <location evidence="1">Membrane</location>
        <topology evidence="1">Multi-pass membrane protein</topology>
    </subcellularLocation>
</comment>
<dbReference type="Proteomes" id="UP001138768">
    <property type="component" value="Unassembled WGS sequence"/>
</dbReference>
<feature type="transmembrane region" description="Helical" evidence="8">
    <location>
        <begin position="249"/>
        <end position="266"/>
    </location>
</feature>
<evidence type="ECO:0000256" key="3">
    <source>
        <dbReference type="ARBA" id="ARBA00022679"/>
    </source>
</evidence>
<feature type="transmembrane region" description="Helical" evidence="8">
    <location>
        <begin position="67"/>
        <end position="84"/>
    </location>
</feature>
<evidence type="ECO:0000256" key="7">
    <source>
        <dbReference type="SAM" id="MobiDB-lite"/>
    </source>
</evidence>
<sequence length="933" mass="101588">MFVYVTTANASPGNSLLEGLRLFSLYGLSLSLFMAPAGVSAGLLLIWVWFLVLLLSRPQPPLPRHGLVWLMLAFALYALLQPLLLRVASADLASGWEAAFSWSQLVVVVPIAYALRGEERLVLRLLLLALIGLVLGTLWRLDGALLLGDTEAFFDSRPGFGFPALAYALYAGTALIGLLVLRRRCWYRTDGRRRWWALALWLVALAMLAEAVVLTQSRGSWLGLILVALLGVGLWLRGPWRYDGRIPRLQLLVVAAAILLLIGLNASKIGERLNEEQAVAEQLLRGETPADQITSLTLRWHAQRFGLALWRERPWLGWGSGTSYSLMVASVAARAVENEMDALSTGALAEAERMEAIRGGMQTVVDERLAAAAEGIWHPDDGVLKHLHNSYLELLAQLGLVGFGLWMLIAMLMVWTLYDGVRSGRLSRDLGLFLILSLSYLAVWSLFNFRMVHQDFRGYWGLLAGAVLSIALYRRGELAVDTAPSGSQAEAPRKAVDGSSSEVQTPPKAVGRSRSGAEAPRILLVRLSAIGDIVFASPLIASARRAYPRAHLAWLVQPECAPLLAQHPDLDEVIEWPMPRWRRLWRQRRLFRLMGEVGVAVKALRARRFDLAIDLQGLLKSALPVFWSGARERIGLGSREGGQWLMTRALGRGNDGARVSSEYRHLASSLGWPTDDFRLRVYPGSAAEAEAEALIAQSGLSAGYAVICPFTTRAQKHWFDARWSRLARQIQTRFGLPTLMLGGPADLEAAQSILAGAGRPAEAETSAENKAAQGADPVAEKGVETGHKTAVESGVATSLRTAPNDRRAGVGPAGSASANNPRPLLSLVGKTSLLAAAALIRRARLLVGVDTGLSHMGIAFDRPTLLLFGSTCPYTETGSATARVLYHPLPCSPCRRRPTCDGAFTCMREIQVDEVMAALAELLDLADLPADQA</sequence>
<evidence type="ECO:0000313" key="10">
    <source>
        <dbReference type="EMBL" id="MBK1618140.1"/>
    </source>
</evidence>
<feature type="region of interest" description="Disordered" evidence="7">
    <location>
        <begin position="758"/>
        <end position="821"/>
    </location>
</feature>
<name>A0A9X0W7C0_9GAMM</name>
<feature type="transmembrane region" description="Helical" evidence="8">
    <location>
        <begin position="456"/>
        <end position="473"/>
    </location>
</feature>
<dbReference type="Gene3D" id="3.40.50.2000">
    <property type="entry name" value="Glycogen Phosphorylase B"/>
    <property type="match status" value="2"/>
</dbReference>
<evidence type="ECO:0000256" key="8">
    <source>
        <dbReference type="SAM" id="Phobius"/>
    </source>
</evidence>
<keyword evidence="6 8" id="KW-0472">Membrane</keyword>
<keyword evidence="3" id="KW-0808">Transferase</keyword>
<dbReference type="InterPro" id="IPR002201">
    <property type="entry name" value="Glyco_trans_9"/>
</dbReference>
<feature type="transmembrane region" description="Helical" evidence="8">
    <location>
        <begin position="430"/>
        <end position="450"/>
    </location>
</feature>
<feature type="transmembrane region" description="Helical" evidence="8">
    <location>
        <begin position="25"/>
        <end position="55"/>
    </location>
</feature>